<protein>
    <submittedName>
        <fullName evidence="4">Vegetative cell wall gp1</fullName>
    </submittedName>
</protein>
<keyword evidence="1" id="KW-0175">Coiled coil</keyword>
<feature type="domain" description="Ubiquitin-like" evidence="3">
    <location>
        <begin position="262"/>
        <end position="339"/>
    </location>
</feature>
<feature type="region of interest" description="Disordered" evidence="2">
    <location>
        <begin position="735"/>
        <end position="793"/>
    </location>
</feature>
<accession>A0A8H5XKX5</accession>
<dbReference type="PANTHER" id="PTHR38886:SF1">
    <property type="entry name" value="NACHT-NTPASE AND P-LOOP NTPASES N-TERMINAL DOMAIN-CONTAINING PROTEIN"/>
    <property type="match status" value="1"/>
</dbReference>
<feature type="coiled-coil region" evidence="1">
    <location>
        <begin position="69"/>
        <end position="96"/>
    </location>
</feature>
<feature type="region of interest" description="Disordered" evidence="2">
    <location>
        <begin position="476"/>
        <end position="524"/>
    </location>
</feature>
<dbReference type="InterPro" id="IPR054464">
    <property type="entry name" value="ULD_fung"/>
</dbReference>
<reference evidence="4 5" key="1">
    <citation type="submission" date="2020-05" db="EMBL/GenBank/DDBJ databases">
        <title>Identification and distribution of gene clusters putatively required for synthesis of sphingolipid metabolism inhibitors in phylogenetically diverse species of the filamentous fungus Fusarium.</title>
        <authorList>
            <person name="Kim H.-S."/>
            <person name="Busman M."/>
            <person name="Brown D.W."/>
            <person name="Divon H."/>
            <person name="Uhlig S."/>
            <person name="Proctor R.H."/>
        </authorList>
    </citation>
    <scope>NUCLEOTIDE SEQUENCE [LARGE SCALE GENOMIC DNA]</scope>
    <source>
        <strain evidence="4 5">NRRL 25311</strain>
    </source>
</reference>
<keyword evidence="5" id="KW-1185">Reference proteome</keyword>
<comment type="caution">
    <text evidence="4">The sequence shown here is derived from an EMBL/GenBank/DDBJ whole genome shotgun (WGS) entry which is preliminary data.</text>
</comment>
<sequence>MEVTFGAVGDFISIGVLIKDFIELLDDSRGSAWEYNSLKQQLIFLRLNLDLAKRSYDEYYSTPQFQDIRNTLESVVDEAERRLEDIAVKVQKYTSTLCQGSTERRIKKVARKVQWSLEKKETEKFLLDLNRYTSIIQSLQFDAFARLMERKFDSSKKDQSDTQELVNKLQKDFDHRFASLEDELRTVRTNSANTQQYLIDIGMIVTRRLDMVTQTVNSLGVAVLRGFSGMSYLGTSVLSLLSTMHDTIINRLERPPQIGPYFTFEDYLGVDSIILLNFVDSWNAFEGSLHGKFKGRKGGRRVAQNRFLLQDHQTGDEIDREVHWTLAITPGSRINMSLICEVKEDEDEAQSLKCPFPSCGAICEGVIGTVIQCPSCQQLFRKLPGMSDDEELPIAPNAPDSGIHDPNSKPGSHSSGLDQSRKRKVDPLDKRRSLRAKRKPVDVRDTGSDSDDADLTGIKRVTVLPILRLAIRSIPPDSEADGKVKTSAKRTAFEGQEKSRGLDNVTEGDTAEAPSNTIESPAGVKNKRVSELQSQSSEAQLAFGKSVESCTSYQTSGDYNGYLYDKIPGRGAYVFESVLPSGIESKDPRRSGEKTKRVKWDKLKPRKATEADAKRHKIPADYSLKNWDPDEEPIMLLSSVFDANTLGKWIYDWSIYAHGPSTSVSDMAGELWLQLIQLAGKLKRAEETMEKVKSVDSRETVEEFIESGERLWDKLVSLLKRAEYPMLQAYKLQGRKRKTTVHKQGGSDDSNENSSQEAKAEAGGSNKELEETSVSNEGGNVEETGEQKQNAEESAGVAFIETIFGRDKELERTEKWMRNKVAEIAKMTGIYQDAIITISASCASSADRGFLEVRTPYPPAVALPVQTGKGYAVAQLVEENHGRYSKPEVLDLNGIIYGKNRWKALVGGYSGRRLSYLQDRSVAFAGVAQAYCQANSLKPDDYLAGLWKQTLLKDLLWTVNPSTHPFDPSGFYLRSVDNSTEDPYIAPSWSWVSALYPVLWVTKNLAGTAEVISTKIELVQPDLRFGAVKSGSIRLRGFLHHDQHSIDWSDDVTREYQRESDSHTHKRTIFTSELDHLEGEHVWFFEIGVLQGTSNDEQRPIGEVDPFHEEDFPEEECCEEDRSEEDCSEEEHPRQHTNLHGRISGLMLLSTGKENEFTRVGIYEEDQGEIFDDDFFDESCKWCALNKERKLTEIEIV</sequence>
<gene>
    <name evidence="4" type="ORF">FDENT_448</name>
</gene>
<evidence type="ECO:0000256" key="2">
    <source>
        <dbReference type="SAM" id="MobiDB-lite"/>
    </source>
</evidence>
<name>A0A8H5XKX5_9HYPO</name>
<dbReference type="Proteomes" id="UP000562682">
    <property type="component" value="Unassembled WGS sequence"/>
</dbReference>
<feature type="region of interest" description="Disordered" evidence="2">
    <location>
        <begin position="387"/>
        <end position="454"/>
    </location>
</feature>
<evidence type="ECO:0000313" key="4">
    <source>
        <dbReference type="EMBL" id="KAF5695365.1"/>
    </source>
</evidence>
<organism evidence="4 5">
    <name type="scientific">Fusarium denticulatum</name>
    <dbReference type="NCBI Taxonomy" id="48507"/>
    <lineage>
        <taxon>Eukaryota</taxon>
        <taxon>Fungi</taxon>
        <taxon>Dikarya</taxon>
        <taxon>Ascomycota</taxon>
        <taxon>Pezizomycotina</taxon>
        <taxon>Sordariomycetes</taxon>
        <taxon>Hypocreomycetidae</taxon>
        <taxon>Hypocreales</taxon>
        <taxon>Nectriaceae</taxon>
        <taxon>Fusarium</taxon>
        <taxon>Fusarium fujikuroi species complex</taxon>
    </lineage>
</organism>
<feature type="compositionally biased region" description="Basic and acidic residues" evidence="2">
    <location>
        <begin position="491"/>
        <end position="501"/>
    </location>
</feature>
<dbReference type="Pfam" id="PF22893">
    <property type="entry name" value="ULD_2"/>
    <property type="match status" value="1"/>
</dbReference>
<evidence type="ECO:0000256" key="1">
    <source>
        <dbReference type="SAM" id="Coils"/>
    </source>
</evidence>
<feature type="compositionally biased region" description="Polar residues" evidence="2">
    <location>
        <begin position="409"/>
        <end position="418"/>
    </location>
</feature>
<dbReference type="EMBL" id="JAAOAK010000011">
    <property type="protein sequence ID" value="KAF5695365.1"/>
    <property type="molecule type" value="Genomic_DNA"/>
</dbReference>
<evidence type="ECO:0000259" key="3">
    <source>
        <dbReference type="Pfam" id="PF22893"/>
    </source>
</evidence>
<dbReference type="AlphaFoldDB" id="A0A8H5XKX5"/>
<evidence type="ECO:0000313" key="5">
    <source>
        <dbReference type="Proteomes" id="UP000562682"/>
    </source>
</evidence>
<proteinExistence type="predicted"/>
<dbReference type="PANTHER" id="PTHR38886">
    <property type="entry name" value="SESA DOMAIN-CONTAINING PROTEIN"/>
    <property type="match status" value="1"/>
</dbReference>